<organism evidence="2 3">
    <name type="scientific">Eumeta variegata</name>
    <name type="common">Bagworm moth</name>
    <name type="synonym">Eumeta japonica</name>
    <dbReference type="NCBI Taxonomy" id="151549"/>
    <lineage>
        <taxon>Eukaryota</taxon>
        <taxon>Metazoa</taxon>
        <taxon>Ecdysozoa</taxon>
        <taxon>Arthropoda</taxon>
        <taxon>Hexapoda</taxon>
        <taxon>Insecta</taxon>
        <taxon>Pterygota</taxon>
        <taxon>Neoptera</taxon>
        <taxon>Endopterygota</taxon>
        <taxon>Lepidoptera</taxon>
        <taxon>Glossata</taxon>
        <taxon>Ditrysia</taxon>
        <taxon>Tineoidea</taxon>
        <taxon>Psychidae</taxon>
        <taxon>Oiketicinae</taxon>
        <taxon>Eumeta</taxon>
    </lineage>
</organism>
<dbReference type="EMBL" id="BGZK01000256">
    <property type="protein sequence ID" value="GBP32233.1"/>
    <property type="molecule type" value="Genomic_DNA"/>
</dbReference>
<accession>A0A4C1V0F5</accession>
<sequence>MTGHSILILVSVFLPPKKELLRRDLEVLFALGDAVILFGDINSKNSNWKYNHLNKKSREMEAPCESLRFDIVTPLTPTYYPNNINYRPDILDIAPMRGVGLKLSCIGPLQWLNSDHRPLLMRIGSLIADCPPTIKIITNWQKVSAALEEIDISILNSIPNDIASTDDIDNAIGALTNHFRTVVESSSRTVSMTSDRRELPRDVIELIRDKNAALRCGQIPHIHKAYWGLAKALKTEGAVPTPALKRPDNSIAFDDREKGEYLADSLEHQCSDNPPYDLEHVKRVEEEVRHRVSLPPKDDLDPVTHNEVSKQIKGLRIRKALGRNTISRKALKCFSAPLVALLVEIFKACIQNCYFPTAWKEAVVIGIPKPRKRLDLPANYRTIIILSVLADVPWYVKNSVLHQDLELPTISKYMKDASERFFDVASSHPNPLLVSAVSYEPPPPHHFCRRPWNVLLDPPDDFTVKVEKLIELNKMAID</sequence>
<protein>
    <submittedName>
        <fullName evidence="2">RNA-directed DNA polymerase from mobile element jockey</fullName>
    </submittedName>
</protein>
<dbReference type="SUPFAM" id="SSF56219">
    <property type="entry name" value="DNase I-like"/>
    <property type="match status" value="1"/>
</dbReference>
<dbReference type="InterPro" id="IPR036691">
    <property type="entry name" value="Endo/exonu/phosph_ase_sf"/>
</dbReference>
<keyword evidence="2" id="KW-0548">Nucleotidyltransferase</keyword>
<dbReference type="GO" id="GO:0003964">
    <property type="term" value="F:RNA-directed DNA polymerase activity"/>
    <property type="evidence" value="ECO:0007669"/>
    <property type="project" value="UniProtKB-KW"/>
</dbReference>
<name>A0A4C1V0F5_EUMVA</name>
<proteinExistence type="predicted"/>
<gene>
    <name evidence="2" type="ORF">EVAR_27657_1</name>
</gene>
<evidence type="ECO:0000259" key="1">
    <source>
        <dbReference type="Pfam" id="PF14529"/>
    </source>
</evidence>
<dbReference type="InterPro" id="IPR005135">
    <property type="entry name" value="Endo/exonuclease/phosphatase"/>
</dbReference>
<keyword evidence="2" id="KW-0695">RNA-directed DNA polymerase</keyword>
<feature type="domain" description="Endonuclease/exonuclease/phosphatase" evidence="1">
    <location>
        <begin position="8"/>
        <end position="119"/>
    </location>
</feature>
<evidence type="ECO:0000313" key="3">
    <source>
        <dbReference type="Proteomes" id="UP000299102"/>
    </source>
</evidence>
<comment type="caution">
    <text evidence="2">The sequence shown here is derived from an EMBL/GenBank/DDBJ whole genome shotgun (WGS) entry which is preliminary data.</text>
</comment>
<dbReference type="Pfam" id="PF14529">
    <property type="entry name" value="Exo_endo_phos_2"/>
    <property type="match status" value="1"/>
</dbReference>
<keyword evidence="3" id="KW-1185">Reference proteome</keyword>
<dbReference type="OrthoDB" id="4927418at2759"/>
<dbReference type="Proteomes" id="UP000299102">
    <property type="component" value="Unassembled WGS sequence"/>
</dbReference>
<dbReference type="AlphaFoldDB" id="A0A4C1V0F5"/>
<evidence type="ECO:0000313" key="2">
    <source>
        <dbReference type="EMBL" id="GBP32233.1"/>
    </source>
</evidence>
<dbReference type="Gene3D" id="3.60.10.10">
    <property type="entry name" value="Endonuclease/exonuclease/phosphatase"/>
    <property type="match status" value="1"/>
</dbReference>
<reference evidence="2 3" key="1">
    <citation type="journal article" date="2019" name="Commun. Biol.">
        <title>The bagworm genome reveals a unique fibroin gene that provides high tensile strength.</title>
        <authorList>
            <person name="Kono N."/>
            <person name="Nakamura H."/>
            <person name="Ohtoshi R."/>
            <person name="Tomita M."/>
            <person name="Numata K."/>
            <person name="Arakawa K."/>
        </authorList>
    </citation>
    <scope>NUCLEOTIDE SEQUENCE [LARGE SCALE GENOMIC DNA]</scope>
</reference>
<dbReference type="PANTHER" id="PTHR19446">
    <property type="entry name" value="REVERSE TRANSCRIPTASES"/>
    <property type="match status" value="1"/>
</dbReference>
<keyword evidence="2" id="KW-0808">Transferase</keyword>